<dbReference type="SMART" id="SM00248">
    <property type="entry name" value="ANK"/>
    <property type="match status" value="4"/>
</dbReference>
<name>A0A6G6ADK7_9VIRU</name>
<dbReference type="Pfam" id="PF12796">
    <property type="entry name" value="Ank_2"/>
    <property type="match status" value="1"/>
</dbReference>
<dbReference type="SUPFAM" id="SSF48403">
    <property type="entry name" value="Ankyrin repeat"/>
    <property type="match status" value="1"/>
</dbReference>
<sequence length="230" mass="26647">MYFDFENIENSIRKMFVRNYLIGDNCRHFIKNIVKFNRYDCVEIYYHIAKEYGIDKIDKLLYRAVEMKNITVVENLIDLGVDVNTPNTYPGRAILSACQLYQYEKMLDLLLKNGGNVNINSSANFYEACLTNIEVLQLLLNYGLEINEFDPLVIISVCTLVKKGNYRILKLLVTSGVNINNIINRTKNISFANDNHKKTLDLLTSIDIDYHTIIKLFYGIDLQKIDSGKY</sequence>
<protein>
    <submittedName>
        <fullName evidence="1">Ankyrin repeat-containing protein</fullName>
    </submittedName>
</protein>
<accession>A0A6G6ADK7</accession>
<reference evidence="1" key="1">
    <citation type="submission" date="2019-07" db="EMBL/GenBank/DDBJ databases">
        <title>The discovery of a new lineage B mimivirus raises questions about particles surface fibrils.</title>
        <authorList>
            <person name="Silva L.K.S."/>
            <person name="Rodrigues R.A.L."/>
            <person name="Andrade A.C.S.P."/>
            <person name="Hikida H."/>
            <person name="Andreani J."/>
            <person name="Levasseur A."/>
            <person name="La Scola B."/>
            <person name="Abrahao J.S."/>
        </authorList>
    </citation>
    <scope>NUCLEOTIDE SEQUENCE</scope>
    <source>
        <strain evidence="1">B60</strain>
    </source>
</reference>
<dbReference type="Gene3D" id="1.25.40.20">
    <property type="entry name" value="Ankyrin repeat-containing domain"/>
    <property type="match status" value="1"/>
</dbReference>
<dbReference type="EMBL" id="MN175499">
    <property type="protein sequence ID" value="QID06418.1"/>
    <property type="molecule type" value="Genomic_DNA"/>
</dbReference>
<dbReference type="InterPro" id="IPR002110">
    <property type="entry name" value="Ankyrin_rpt"/>
</dbReference>
<evidence type="ECO:0000313" key="1">
    <source>
        <dbReference type="EMBL" id="QID06418.1"/>
    </source>
</evidence>
<organism evidence="1">
    <name type="scientific">Borely moumouvirus</name>
    <dbReference type="NCBI Taxonomy" id="2712067"/>
    <lineage>
        <taxon>Viruses</taxon>
        <taxon>Varidnaviria</taxon>
        <taxon>Bamfordvirae</taxon>
        <taxon>Nucleocytoviricota</taxon>
        <taxon>Megaviricetes</taxon>
        <taxon>Imitervirales</taxon>
        <taxon>Mimiviridae</taxon>
        <taxon>Megamimivirinae</taxon>
        <taxon>Moumouvirus</taxon>
    </lineage>
</organism>
<proteinExistence type="predicted"/>
<dbReference type="InterPro" id="IPR036770">
    <property type="entry name" value="Ankyrin_rpt-contain_sf"/>
</dbReference>